<evidence type="ECO:0000256" key="1">
    <source>
        <dbReference type="SAM" id="MobiDB-lite"/>
    </source>
</evidence>
<organism evidence="2 3">
    <name type="scientific">Maliponia aquimaris</name>
    <dbReference type="NCBI Taxonomy" id="1673631"/>
    <lineage>
        <taxon>Bacteria</taxon>
        <taxon>Pseudomonadati</taxon>
        <taxon>Pseudomonadota</taxon>
        <taxon>Alphaproteobacteria</taxon>
        <taxon>Rhodobacterales</taxon>
        <taxon>Paracoccaceae</taxon>
        <taxon>Maliponia</taxon>
    </lineage>
</organism>
<name>A0A238L0B4_9RHOB</name>
<dbReference type="Proteomes" id="UP000207598">
    <property type="component" value="Unassembled WGS sequence"/>
</dbReference>
<dbReference type="AlphaFoldDB" id="A0A238L0B4"/>
<gene>
    <name evidence="2" type="ORF">MAA8898_03790</name>
</gene>
<accession>A0A238L0B4</accession>
<feature type="region of interest" description="Disordered" evidence="1">
    <location>
        <begin position="175"/>
        <end position="215"/>
    </location>
</feature>
<keyword evidence="3" id="KW-1185">Reference proteome</keyword>
<protein>
    <submittedName>
        <fullName evidence="2">Uncharacterized protein</fullName>
    </submittedName>
</protein>
<reference evidence="2 3" key="1">
    <citation type="submission" date="2017-05" db="EMBL/GenBank/DDBJ databases">
        <authorList>
            <person name="Song R."/>
            <person name="Chenine A.L."/>
            <person name="Ruprecht R.M."/>
        </authorList>
    </citation>
    <scope>NUCLEOTIDE SEQUENCE [LARGE SCALE GENOMIC DNA]</scope>
    <source>
        <strain evidence="2 3">CECT 8898</strain>
    </source>
</reference>
<feature type="region of interest" description="Disordered" evidence="1">
    <location>
        <begin position="285"/>
        <end position="313"/>
    </location>
</feature>
<feature type="region of interest" description="Disordered" evidence="1">
    <location>
        <begin position="234"/>
        <end position="267"/>
    </location>
</feature>
<feature type="compositionally biased region" description="Basic and acidic residues" evidence="1">
    <location>
        <begin position="246"/>
        <end position="258"/>
    </location>
</feature>
<dbReference type="EMBL" id="FXYF01000012">
    <property type="protein sequence ID" value="SMX47892.1"/>
    <property type="molecule type" value="Genomic_DNA"/>
</dbReference>
<sequence length="313" mass="35110">MPSVALSLNQRAALLSIVMLAVGLLVWETAIPAQKPLEELTEHERLMGLGQERAGVPPPSQVLAKAREQLSNPFCDAGLYDKGIGIQIGYSIYRVLSGCFMAALVTIPPGFLIGTRSSIGIAWLVIVPQRCSWGHRDRLLRLERVEQPRPDFGHLFDPHDRCRRHAAGLGLWPAPARSPASKMQRHNDQTVSVDRTSEPAVPGRSKRRHDRVRKRKIRHREGRIRLHPGPLGLWQVDQHEHPRRSGRTDLGRGQDGRLRRVRTQPRPRRGVPELFAAALALDAEERDLRGPPDQVLHRERHRVIAGGRSAPSP</sequence>
<evidence type="ECO:0000313" key="3">
    <source>
        <dbReference type="Proteomes" id="UP000207598"/>
    </source>
</evidence>
<proteinExistence type="predicted"/>
<feature type="compositionally biased region" description="Basic residues" evidence="1">
    <location>
        <begin position="204"/>
        <end position="215"/>
    </location>
</feature>
<evidence type="ECO:0000313" key="2">
    <source>
        <dbReference type="EMBL" id="SMX47892.1"/>
    </source>
</evidence>